<dbReference type="Proteomes" id="UP000257109">
    <property type="component" value="Unassembled WGS sequence"/>
</dbReference>
<evidence type="ECO:0000256" key="1">
    <source>
        <dbReference type="SAM" id="Phobius"/>
    </source>
</evidence>
<keyword evidence="3" id="KW-1185">Reference proteome</keyword>
<protein>
    <submittedName>
        <fullName evidence="2">Uncharacterized protein</fullName>
    </submittedName>
</protein>
<keyword evidence="1" id="KW-0812">Transmembrane</keyword>
<feature type="non-terminal residue" evidence="2">
    <location>
        <position position="1"/>
    </location>
</feature>
<sequence>MALNAIYVCEIKLGLNRIIGVTLEVEDLDSMQKILGSSLGVIIQMFLWGSIFFHICKVKTDNFVDFKVEQGDHQCQNGTTSPQYSIDKQVHRNNDPFRFFYTRRKVRKACV</sequence>
<feature type="transmembrane region" description="Helical" evidence="1">
    <location>
        <begin position="34"/>
        <end position="53"/>
    </location>
</feature>
<evidence type="ECO:0000313" key="2">
    <source>
        <dbReference type="EMBL" id="RDX95821.1"/>
    </source>
</evidence>
<organism evidence="2 3">
    <name type="scientific">Mucuna pruriens</name>
    <name type="common">Velvet bean</name>
    <name type="synonym">Dolichos pruriens</name>
    <dbReference type="NCBI Taxonomy" id="157652"/>
    <lineage>
        <taxon>Eukaryota</taxon>
        <taxon>Viridiplantae</taxon>
        <taxon>Streptophyta</taxon>
        <taxon>Embryophyta</taxon>
        <taxon>Tracheophyta</taxon>
        <taxon>Spermatophyta</taxon>
        <taxon>Magnoliopsida</taxon>
        <taxon>eudicotyledons</taxon>
        <taxon>Gunneridae</taxon>
        <taxon>Pentapetalae</taxon>
        <taxon>rosids</taxon>
        <taxon>fabids</taxon>
        <taxon>Fabales</taxon>
        <taxon>Fabaceae</taxon>
        <taxon>Papilionoideae</taxon>
        <taxon>50 kb inversion clade</taxon>
        <taxon>NPAAA clade</taxon>
        <taxon>indigoferoid/millettioid clade</taxon>
        <taxon>Phaseoleae</taxon>
        <taxon>Mucuna</taxon>
    </lineage>
</organism>
<keyword evidence="1" id="KW-1133">Transmembrane helix</keyword>
<reference evidence="2" key="1">
    <citation type="submission" date="2018-05" db="EMBL/GenBank/DDBJ databases">
        <title>Draft genome of Mucuna pruriens seed.</title>
        <authorList>
            <person name="Nnadi N.E."/>
            <person name="Vos R."/>
            <person name="Hasami M.H."/>
            <person name="Devisetty U.K."/>
            <person name="Aguiy J.C."/>
        </authorList>
    </citation>
    <scope>NUCLEOTIDE SEQUENCE [LARGE SCALE GENOMIC DNA]</scope>
    <source>
        <strain evidence="2">JCA_2017</strain>
    </source>
</reference>
<dbReference type="EMBL" id="QJKJ01004038">
    <property type="protein sequence ID" value="RDX95821.1"/>
    <property type="molecule type" value="Genomic_DNA"/>
</dbReference>
<proteinExistence type="predicted"/>
<dbReference type="AlphaFoldDB" id="A0A371GZ85"/>
<comment type="caution">
    <text evidence="2">The sequence shown here is derived from an EMBL/GenBank/DDBJ whole genome shotgun (WGS) entry which is preliminary data.</text>
</comment>
<accession>A0A371GZ85</accession>
<keyword evidence="1" id="KW-0472">Membrane</keyword>
<name>A0A371GZ85_MUCPR</name>
<evidence type="ECO:0000313" key="3">
    <source>
        <dbReference type="Proteomes" id="UP000257109"/>
    </source>
</evidence>
<gene>
    <name evidence="2" type="ORF">CR513_21596</name>
</gene>